<evidence type="ECO:0000256" key="5">
    <source>
        <dbReference type="ARBA" id="ARBA00022673"/>
    </source>
</evidence>
<keyword evidence="5" id="KW-0107">Calcium channel</keyword>
<evidence type="ECO:0000256" key="4">
    <source>
        <dbReference type="ARBA" id="ARBA00022568"/>
    </source>
</evidence>
<evidence type="ECO:0000256" key="2">
    <source>
        <dbReference type="ARBA" id="ARBA00005653"/>
    </source>
</evidence>
<dbReference type="InterPro" id="IPR006769">
    <property type="entry name" value="MCU_C"/>
</dbReference>
<comment type="catalytic activity">
    <reaction evidence="14">
        <text>Ca(2+)(in) = Ca(2+)(out)</text>
        <dbReference type="Rhea" id="RHEA:29671"/>
        <dbReference type="ChEBI" id="CHEBI:29108"/>
    </reaction>
</comment>
<feature type="domain" description="Calcium uniporter protein C-terminal" evidence="16">
    <location>
        <begin position="89"/>
        <end position="202"/>
    </location>
</feature>
<organism evidence="17 18">
    <name type="scientific">Trypanosoma conorhini</name>
    <dbReference type="NCBI Taxonomy" id="83891"/>
    <lineage>
        <taxon>Eukaryota</taxon>
        <taxon>Discoba</taxon>
        <taxon>Euglenozoa</taxon>
        <taxon>Kinetoplastea</taxon>
        <taxon>Metakinetoplastina</taxon>
        <taxon>Trypanosomatida</taxon>
        <taxon>Trypanosomatidae</taxon>
        <taxon>Trypanosoma</taxon>
    </lineage>
</organism>
<keyword evidence="8" id="KW-0106">Calcium</keyword>
<dbReference type="GO" id="GO:0015292">
    <property type="term" value="F:uniporter activity"/>
    <property type="evidence" value="ECO:0007669"/>
    <property type="project" value="TreeGrafter"/>
</dbReference>
<evidence type="ECO:0000256" key="8">
    <source>
        <dbReference type="ARBA" id="ARBA00022837"/>
    </source>
</evidence>
<evidence type="ECO:0000256" key="7">
    <source>
        <dbReference type="ARBA" id="ARBA00022792"/>
    </source>
</evidence>
<gene>
    <name evidence="17" type="ORF">Tco025E_05535</name>
</gene>
<dbReference type="EMBL" id="MKKU01000327">
    <property type="protein sequence ID" value="RNF15432.1"/>
    <property type="molecule type" value="Genomic_DNA"/>
</dbReference>
<keyword evidence="9 15" id="KW-1133">Transmembrane helix</keyword>
<dbReference type="Proteomes" id="UP000284403">
    <property type="component" value="Unassembled WGS sequence"/>
</dbReference>
<dbReference type="Pfam" id="PF04678">
    <property type="entry name" value="MCU"/>
    <property type="match status" value="1"/>
</dbReference>
<evidence type="ECO:0000256" key="3">
    <source>
        <dbReference type="ARBA" id="ARBA00022448"/>
    </source>
</evidence>
<evidence type="ECO:0000256" key="1">
    <source>
        <dbReference type="ARBA" id="ARBA00004448"/>
    </source>
</evidence>
<dbReference type="RefSeq" id="XP_029227488.1">
    <property type="nucleotide sequence ID" value="XM_029372429.1"/>
</dbReference>
<dbReference type="GO" id="GO:0051560">
    <property type="term" value="P:mitochondrial calcium ion homeostasis"/>
    <property type="evidence" value="ECO:0007669"/>
    <property type="project" value="InterPro"/>
</dbReference>
<evidence type="ECO:0000256" key="12">
    <source>
        <dbReference type="ARBA" id="ARBA00023136"/>
    </source>
</evidence>
<keyword evidence="13" id="KW-0407">Ion channel</keyword>
<evidence type="ECO:0000256" key="9">
    <source>
        <dbReference type="ARBA" id="ARBA00022989"/>
    </source>
</evidence>
<keyword evidence="12 15" id="KW-0472">Membrane</keyword>
<dbReference type="OrthoDB" id="278338at2759"/>
<evidence type="ECO:0000313" key="17">
    <source>
        <dbReference type="EMBL" id="RNF15432.1"/>
    </source>
</evidence>
<dbReference type="GO" id="GO:0005262">
    <property type="term" value="F:calcium channel activity"/>
    <property type="evidence" value="ECO:0007669"/>
    <property type="project" value="UniProtKB-KW"/>
</dbReference>
<comment type="similarity">
    <text evidence="2">Belongs to the MCU (TC 1.A.77) family.</text>
</comment>
<evidence type="ECO:0000256" key="13">
    <source>
        <dbReference type="ARBA" id="ARBA00023303"/>
    </source>
</evidence>
<reference evidence="17 18" key="1">
    <citation type="journal article" date="2018" name="BMC Genomics">
        <title>Genomic comparison of Trypanosoma conorhini and Trypanosoma rangeli to Trypanosoma cruzi strains of high and low virulence.</title>
        <authorList>
            <person name="Bradwell K.R."/>
            <person name="Koparde V.N."/>
            <person name="Matveyev A.V."/>
            <person name="Serrano M.G."/>
            <person name="Alves J.M."/>
            <person name="Parikh H."/>
            <person name="Huang B."/>
            <person name="Lee V."/>
            <person name="Espinosa-Alvarez O."/>
            <person name="Ortiz P.A."/>
            <person name="Costa-Martins A.G."/>
            <person name="Teixeira M.M."/>
            <person name="Buck G.A."/>
        </authorList>
    </citation>
    <scope>NUCLEOTIDE SEQUENCE [LARGE SCALE GENOMIC DNA]</scope>
    <source>
        <strain evidence="17 18">025E</strain>
    </source>
</reference>
<name>A0A3R7L378_9TRYP</name>
<keyword evidence="11" id="KW-0496">Mitochondrion</keyword>
<dbReference type="InterPro" id="IPR039055">
    <property type="entry name" value="MCU_fam"/>
</dbReference>
<comment type="caution">
    <text evidence="17">The sequence shown here is derived from an EMBL/GenBank/DDBJ whole genome shotgun (WGS) entry which is preliminary data.</text>
</comment>
<dbReference type="PANTHER" id="PTHR13462">
    <property type="entry name" value="CALCIUM UNIPORTER PROTEIN, MITOCHONDRIAL"/>
    <property type="match status" value="1"/>
</dbReference>
<sequence>MFASCLVVRAGYKCRFACPRRRVQGAAAMLFARAACCGRPGSERRSMCRGGSADNTAPHPGALAIVPGDSLLTSEGLRSYRDGYLRPLLLQKRHALQQLTGIKTHCELVSLQYADYYAAGVFVLLTAQAVTLFYWVYFLFDWNLVEPITYLLGYGGVWLAIACHAATQRDFTYEACTGMIAAHYLSLLHRRHNFDVQLWQRLTAEVELLEERLRGLEGV</sequence>
<evidence type="ECO:0000256" key="10">
    <source>
        <dbReference type="ARBA" id="ARBA00023065"/>
    </source>
</evidence>
<dbReference type="GO" id="GO:1990246">
    <property type="term" value="C:uniplex complex"/>
    <property type="evidence" value="ECO:0007669"/>
    <property type="project" value="TreeGrafter"/>
</dbReference>
<proteinExistence type="inferred from homology"/>
<feature type="transmembrane region" description="Helical" evidence="15">
    <location>
        <begin position="148"/>
        <end position="167"/>
    </location>
</feature>
<evidence type="ECO:0000256" key="11">
    <source>
        <dbReference type="ARBA" id="ARBA00023128"/>
    </source>
</evidence>
<evidence type="ECO:0000259" key="16">
    <source>
        <dbReference type="Pfam" id="PF04678"/>
    </source>
</evidence>
<protein>
    <recommendedName>
        <fullName evidence="16">Calcium uniporter protein C-terminal domain-containing protein</fullName>
    </recommendedName>
</protein>
<keyword evidence="18" id="KW-1185">Reference proteome</keyword>
<keyword evidence="3" id="KW-0813">Transport</keyword>
<evidence type="ECO:0000256" key="15">
    <source>
        <dbReference type="SAM" id="Phobius"/>
    </source>
</evidence>
<feature type="transmembrane region" description="Helical" evidence="15">
    <location>
        <begin position="116"/>
        <end position="136"/>
    </location>
</feature>
<evidence type="ECO:0000256" key="6">
    <source>
        <dbReference type="ARBA" id="ARBA00022692"/>
    </source>
</evidence>
<dbReference type="GeneID" id="40319146"/>
<keyword evidence="10" id="KW-0406">Ion transport</keyword>
<dbReference type="AlphaFoldDB" id="A0A3R7L378"/>
<dbReference type="GO" id="GO:0036444">
    <property type="term" value="P:calcium import into the mitochondrion"/>
    <property type="evidence" value="ECO:0007669"/>
    <property type="project" value="TreeGrafter"/>
</dbReference>
<accession>A0A3R7L378</accession>
<keyword evidence="7" id="KW-0999">Mitochondrion inner membrane</keyword>
<dbReference type="PANTHER" id="PTHR13462:SF10">
    <property type="entry name" value="CALCIUM UNIPORTER PROTEIN, MITOCHONDRIAL"/>
    <property type="match status" value="1"/>
</dbReference>
<keyword evidence="4" id="KW-0109">Calcium transport</keyword>
<evidence type="ECO:0000313" key="18">
    <source>
        <dbReference type="Proteomes" id="UP000284403"/>
    </source>
</evidence>
<evidence type="ECO:0000256" key="14">
    <source>
        <dbReference type="ARBA" id="ARBA00036634"/>
    </source>
</evidence>
<keyword evidence="6 15" id="KW-0812">Transmembrane</keyword>
<comment type="subcellular location">
    <subcellularLocation>
        <location evidence="1">Mitochondrion inner membrane</location>
        <topology evidence="1">Multi-pass membrane protein</topology>
    </subcellularLocation>
</comment>